<feature type="transmembrane region" description="Helical" evidence="2">
    <location>
        <begin position="305"/>
        <end position="332"/>
    </location>
</feature>
<reference evidence="3 4" key="1">
    <citation type="submission" date="2020-02" db="EMBL/GenBank/DDBJ databases">
        <authorList>
            <person name="Sun Q."/>
        </authorList>
    </citation>
    <scope>NUCLEOTIDE SEQUENCE [LARGE SCALE GENOMIC DNA]</scope>
    <source>
        <strain evidence="3 4">YIM 13062</strain>
    </source>
</reference>
<dbReference type="Proteomes" id="UP000521379">
    <property type="component" value="Unassembled WGS sequence"/>
</dbReference>
<accession>A0A846TQU6</accession>
<keyword evidence="2" id="KW-0472">Membrane</keyword>
<evidence type="ECO:0000256" key="1">
    <source>
        <dbReference type="SAM" id="MobiDB-lite"/>
    </source>
</evidence>
<dbReference type="RefSeq" id="WP_157980454.1">
    <property type="nucleotide sequence ID" value="NZ_JAAVUN010000005.1"/>
</dbReference>
<feature type="transmembrane region" description="Helical" evidence="2">
    <location>
        <begin position="365"/>
        <end position="384"/>
    </location>
</feature>
<protein>
    <submittedName>
        <fullName evidence="3">NarK/NasA family nitrate transporter</fullName>
    </submittedName>
</protein>
<feature type="transmembrane region" description="Helical" evidence="2">
    <location>
        <begin position="428"/>
        <end position="450"/>
    </location>
</feature>
<dbReference type="SUPFAM" id="SSF103473">
    <property type="entry name" value="MFS general substrate transporter"/>
    <property type="match status" value="1"/>
</dbReference>
<dbReference type="InterPro" id="IPR036259">
    <property type="entry name" value="MFS_trans_sf"/>
</dbReference>
<feature type="transmembrane region" description="Helical" evidence="2">
    <location>
        <begin position="119"/>
        <end position="143"/>
    </location>
</feature>
<feature type="transmembrane region" description="Helical" evidence="2">
    <location>
        <begin position="88"/>
        <end position="113"/>
    </location>
</feature>
<feature type="transmembrane region" description="Helical" evidence="2">
    <location>
        <begin position="150"/>
        <end position="175"/>
    </location>
</feature>
<dbReference type="PANTHER" id="PTHR23542:SF1">
    <property type="entry name" value="MAJOR FACILITATOR SUPERFAMILY (MFS) PROFILE DOMAIN-CONTAINING PROTEIN"/>
    <property type="match status" value="1"/>
</dbReference>
<feature type="transmembrane region" description="Helical" evidence="2">
    <location>
        <begin position="338"/>
        <end position="358"/>
    </location>
</feature>
<feature type="transmembrane region" description="Helical" evidence="2">
    <location>
        <begin position="390"/>
        <end position="416"/>
    </location>
</feature>
<gene>
    <name evidence="3" type="ORF">GTW58_04330</name>
</gene>
<evidence type="ECO:0000313" key="4">
    <source>
        <dbReference type="Proteomes" id="UP000521379"/>
    </source>
</evidence>
<keyword evidence="4" id="KW-1185">Reference proteome</keyword>
<evidence type="ECO:0000256" key="2">
    <source>
        <dbReference type="SAM" id="Phobius"/>
    </source>
</evidence>
<feature type="transmembrane region" description="Helical" evidence="2">
    <location>
        <begin position="181"/>
        <end position="204"/>
    </location>
</feature>
<evidence type="ECO:0000313" key="3">
    <source>
        <dbReference type="EMBL" id="NKE09179.1"/>
    </source>
</evidence>
<dbReference type="PANTHER" id="PTHR23542">
    <property type="match status" value="1"/>
</dbReference>
<dbReference type="EMBL" id="JAAVUN010000005">
    <property type="protein sequence ID" value="NKE09179.1"/>
    <property type="molecule type" value="Genomic_DNA"/>
</dbReference>
<comment type="caution">
    <text evidence="3">The sequence shown here is derived from an EMBL/GenBank/DDBJ whole genome shotgun (WGS) entry which is preliminary data.</text>
</comment>
<proteinExistence type="predicted"/>
<feature type="region of interest" description="Disordered" evidence="1">
    <location>
        <begin position="1"/>
        <end position="49"/>
    </location>
</feature>
<dbReference type="AlphaFoldDB" id="A0A846TQU6"/>
<feature type="compositionally biased region" description="Low complexity" evidence="1">
    <location>
        <begin position="1"/>
        <end position="15"/>
    </location>
</feature>
<name>A0A846TQU6_9MICC</name>
<feature type="transmembrane region" description="Helical" evidence="2">
    <location>
        <begin position="258"/>
        <end position="284"/>
    </location>
</feature>
<sequence length="495" mass="52667">MSSSSIQPSGGTSESDPLTSSPNQDPHGHSTPDVLPDGDQDTESISGHRRQLVPLTNTSTFNGWNNGTTLNDLLFGDSQRLRSVVGRWYLVLTLLVRLPSVIMPLSVLVYVAVASGSGWWGALCAGSVYFGHAISTCVTALYAPWKHYQWGILAQTVVQVAAVLWLVQALVAQAHDPFGTWPWYLCLLVGATSPQLGIATRLRWPSILREHKDLSLTTSTMRHEAVMDALAMVLGALVAGMIAITAGSLVGIMVGSGLLVLSTTVLLLHRTAGLPVWGTALWVPASKRLNNAERRRRRARRFVRFLPMLGGGWLGLLWGSVQIGLVYFAASFDVVESIGAQFAALGLLSAISAVITAGFDVRRPWNLWIICAAAAVLATMLMSVPSGPFSMLLVLAVIGAATGPTLVAVFGIVPLISPRRLTVGLSAITHVLIQLGLAAGLITAAGLAGVGGYQTVALMPVLASALLLATAFLFIDRRRRVPMDIPRSARRSPPV</sequence>
<organism evidence="3 4">
    <name type="scientific">Kocuria subflava</name>
    <dbReference type="NCBI Taxonomy" id="1736139"/>
    <lineage>
        <taxon>Bacteria</taxon>
        <taxon>Bacillati</taxon>
        <taxon>Actinomycetota</taxon>
        <taxon>Actinomycetes</taxon>
        <taxon>Micrococcales</taxon>
        <taxon>Micrococcaceae</taxon>
        <taxon>Kocuria</taxon>
    </lineage>
</organism>
<feature type="transmembrane region" description="Helical" evidence="2">
    <location>
        <begin position="456"/>
        <end position="475"/>
    </location>
</feature>
<feature type="transmembrane region" description="Helical" evidence="2">
    <location>
        <begin position="225"/>
        <end position="252"/>
    </location>
</feature>
<keyword evidence="2" id="KW-1133">Transmembrane helix</keyword>
<keyword evidence="2" id="KW-0812">Transmembrane</keyword>